<evidence type="ECO:0000256" key="1">
    <source>
        <dbReference type="ARBA" id="ARBA00022441"/>
    </source>
</evidence>
<sequence>MGNEQSQGIKYGARLDNDVQLTWSQLESKNQFAPRDGHVSCDVNGSLYVFGGVERTADGDNLESQSLLKLDIESSTWSQIPSKGDVPAARSAATMTCVNNNLYIFGGLNQTSGWLQDIYVFNTETGIWTRPDTKGAQPSPRDKLKSVAIGTKIYFFGGFGPKTGEDDIEEVDDFDEDDEDFEDEQDQGAEFGWFNDIFVFDTESNTWSNPMQMNLAVPTPRAAHGMCAIGKNIVIFGGRDTEARRNDLHIFNTETMKWETELQVKGRQPEPRSFHTCTAVNHRMVVMGGRSIDNQHFADFHILDTETKEWLQPSMTGPLPSGRGLHSATRVGDYFVMFGGSANFNQETNECRQYFNDVYYVKTEDILKGKSTPIESNQENVDSNVPIQIADGGSKTKPTATESMETSTMS</sequence>
<feature type="compositionally biased region" description="Low complexity" evidence="3">
    <location>
        <begin position="401"/>
        <end position="410"/>
    </location>
</feature>
<evidence type="ECO:0000256" key="3">
    <source>
        <dbReference type="SAM" id="MobiDB-lite"/>
    </source>
</evidence>
<protein>
    <submittedName>
        <fullName evidence="4">Uncharacterized protein</fullName>
    </submittedName>
</protein>
<accession>A0A8J1TXQ6</accession>
<dbReference type="Pfam" id="PF24681">
    <property type="entry name" value="Kelch_KLHDC2_KLHL20_DRC7"/>
    <property type="match status" value="2"/>
</dbReference>
<name>A0A8J1TXQ6_OWEFU</name>
<reference evidence="4" key="1">
    <citation type="submission" date="2022-03" db="EMBL/GenBank/DDBJ databases">
        <authorList>
            <person name="Martin C."/>
        </authorList>
    </citation>
    <scope>NUCLEOTIDE SEQUENCE</scope>
</reference>
<keyword evidence="1" id="KW-0880">Kelch repeat</keyword>
<dbReference type="PANTHER" id="PTHR46093:SF18">
    <property type="entry name" value="FIBRONECTIN TYPE-III DOMAIN-CONTAINING PROTEIN"/>
    <property type="match status" value="1"/>
</dbReference>
<keyword evidence="2" id="KW-0677">Repeat</keyword>
<dbReference type="SMART" id="SM00612">
    <property type="entry name" value="Kelch"/>
    <property type="match status" value="4"/>
</dbReference>
<keyword evidence="5" id="KW-1185">Reference proteome</keyword>
<dbReference type="EMBL" id="CAIIXF020000010">
    <property type="protein sequence ID" value="CAH1796061.1"/>
    <property type="molecule type" value="Genomic_DNA"/>
</dbReference>
<organism evidence="4 5">
    <name type="scientific">Owenia fusiformis</name>
    <name type="common">Polychaete worm</name>
    <dbReference type="NCBI Taxonomy" id="6347"/>
    <lineage>
        <taxon>Eukaryota</taxon>
        <taxon>Metazoa</taxon>
        <taxon>Spiralia</taxon>
        <taxon>Lophotrochozoa</taxon>
        <taxon>Annelida</taxon>
        <taxon>Polychaeta</taxon>
        <taxon>Sedentaria</taxon>
        <taxon>Canalipalpata</taxon>
        <taxon>Sabellida</taxon>
        <taxon>Oweniida</taxon>
        <taxon>Oweniidae</taxon>
        <taxon>Owenia</taxon>
    </lineage>
</organism>
<comment type="caution">
    <text evidence="4">The sequence shown here is derived from an EMBL/GenBank/DDBJ whole genome shotgun (WGS) entry which is preliminary data.</text>
</comment>
<dbReference type="Gene3D" id="2.120.10.80">
    <property type="entry name" value="Kelch-type beta propeller"/>
    <property type="match status" value="2"/>
</dbReference>
<dbReference type="AlphaFoldDB" id="A0A8J1TXQ6"/>
<gene>
    <name evidence="4" type="ORF">OFUS_LOCUS20513</name>
</gene>
<dbReference type="InterPro" id="IPR015915">
    <property type="entry name" value="Kelch-typ_b-propeller"/>
</dbReference>
<evidence type="ECO:0000313" key="4">
    <source>
        <dbReference type="EMBL" id="CAH1796061.1"/>
    </source>
</evidence>
<feature type="compositionally biased region" description="Polar residues" evidence="3">
    <location>
        <begin position="374"/>
        <end position="386"/>
    </location>
</feature>
<dbReference type="SUPFAM" id="SSF117281">
    <property type="entry name" value="Kelch motif"/>
    <property type="match status" value="2"/>
</dbReference>
<evidence type="ECO:0000313" key="5">
    <source>
        <dbReference type="Proteomes" id="UP000749559"/>
    </source>
</evidence>
<dbReference type="PANTHER" id="PTHR46093">
    <property type="entry name" value="ACYL-COA-BINDING DOMAIN-CONTAINING PROTEIN 5"/>
    <property type="match status" value="1"/>
</dbReference>
<feature type="region of interest" description="Disordered" evidence="3">
    <location>
        <begin position="374"/>
        <end position="410"/>
    </location>
</feature>
<dbReference type="Proteomes" id="UP000749559">
    <property type="component" value="Unassembled WGS sequence"/>
</dbReference>
<proteinExistence type="predicted"/>
<evidence type="ECO:0000256" key="2">
    <source>
        <dbReference type="ARBA" id="ARBA00022737"/>
    </source>
</evidence>
<dbReference type="InterPro" id="IPR006652">
    <property type="entry name" value="Kelch_1"/>
</dbReference>
<dbReference type="OrthoDB" id="10251809at2759"/>